<evidence type="ECO:0000313" key="3">
    <source>
        <dbReference type="Proteomes" id="UP001500582"/>
    </source>
</evidence>
<dbReference type="PANTHER" id="PTHR43547:SF2">
    <property type="entry name" value="HYBRID SIGNAL TRANSDUCTION HISTIDINE KINASE C"/>
    <property type="match status" value="1"/>
</dbReference>
<organism evidence="2 3">
    <name type="scientific">Mucilaginibacter gynuensis</name>
    <dbReference type="NCBI Taxonomy" id="1302236"/>
    <lineage>
        <taxon>Bacteria</taxon>
        <taxon>Pseudomonadati</taxon>
        <taxon>Bacteroidota</taxon>
        <taxon>Sphingobacteriia</taxon>
        <taxon>Sphingobacteriales</taxon>
        <taxon>Sphingobacteriaceae</taxon>
        <taxon>Mucilaginibacter</taxon>
    </lineage>
</organism>
<keyword evidence="3" id="KW-1185">Reference proteome</keyword>
<accession>A0ABP8FZL0</accession>
<dbReference type="EMBL" id="BAABFT010000002">
    <property type="protein sequence ID" value="GAA4314265.1"/>
    <property type="molecule type" value="Genomic_DNA"/>
</dbReference>
<dbReference type="Pfam" id="PF07494">
    <property type="entry name" value="Reg_prop"/>
    <property type="match status" value="6"/>
</dbReference>
<dbReference type="InterPro" id="IPR011110">
    <property type="entry name" value="Reg_prop"/>
</dbReference>
<evidence type="ECO:0000256" key="1">
    <source>
        <dbReference type="ARBA" id="ARBA00022553"/>
    </source>
</evidence>
<dbReference type="RefSeq" id="WP_345209944.1">
    <property type="nucleotide sequence ID" value="NZ_BAABFT010000002.1"/>
</dbReference>
<sequence>MKEIAFIHLWKYLKLPVCLLIVCCNTNSGKEPADTTSNTNLIQKGNGAAFLENTLTNRSIKNIRVIYQDSEGNYWFGSDGYGVYKYDGKKIIQYTHQDGLTGNQVQSIQQDKAGNLWFGTGGYEVSRFDGKYFKTFTSNDKLQFTSHLTSVWQLKPDDLWFGAGAGAYRYSDSTFTYLPFPETVAAGLSPEQLSAYAVYYTFKDSKGNVWFGTQTKGVCRFNGKTFTWFTDKGLSGPAVRAIYEDKHGNLWFGNNGYGLFKYDGKTLVNFTAQHKLGNPEFMKKGSLSVKSNPGTMARVWTIAEDKTGNLWIGTIDAGVWRFDGKNLTNYTVKDGLPSDVVNTIFKDKLGRLWFGTEGTGLVTFNGTSFKLEL</sequence>
<evidence type="ECO:0000313" key="2">
    <source>
        <dbReference type="EMBL" id="GAA4314265.1"/>
    </source>
</evidence>
<dbReference type="PANTHER" id="PTHR43547">
    <property type="entry name" value="TWO-COMPONENT HISTIDINE KINASE"/>
    <property type="match status" value="1"/>
</dbReference>
<dbReference type="Gene3D" id="2.130.10.10">
    <property type="entry name" value="YVTN repeat-like/Quinoprotein amine dehydrogenase"/>
    <property type="match status" value="3"/>
</dbReference>
<comment type="caution">
    <text evidence="2">The sequence shown here is derived from an EMBL/GenBank/DDBJ whole genome shotgun (WGS) entry which is preliminary data.</text>
</comment>
<proteinExistence type="predicted"/>
<dbReference type="SUPFAM" id="SSF63829">
    <property type="entry name" value="Calcium-dependent phosphotriesterase"/>
    <property type="match status" value="1"/>
</dbReference>
<reference evidence="3" key="1">
    <citation type="journal article" date="2019" name="Int. J. Syst. Evol. Microbiol.">
        <title>The Global Catalogue of Microorganisms (GCM) 10K type strain sequencing project: providing services to taxonomists for standard genome sequencing and annotation.</title>
        <authorList>
            <consortium name="The Broad Institute Genomics Platform"/>
            <consortium name="The Broad Institute Genome Sequencing Center for Infectious Disease"/>
            <person name="Wu L."/>
            <person name="Ma J."/>
        </authorList>
    </citation>
    <scope>NUCLEOTIDE SEQUENCE [LARGE SCALE GENOMIC DNA]</scope>
    <source>
        <strain evidence="3">JCM 17705</strain>
    </source>
</reference>
<name>A0ABP8FZL0_9SPHI</name>
<dbReference type="Proteomes" id="UP001500582">
    <property type="component" value="Unassembled WGS sequence"/>
</dbReference>
<protein>
    <recommendedName>
        <fullName evidence="4">Two component regulator with propeller domain</fullName>
    </recommendedName>
</protein>
<gene>
    <name evidence="2" type="ORF">GCM10023149_10370</name>
</gene>
<keyword evidence="1" id="KW-0597">Phosphoprotein</keyword>
<evidence type="ECO:0008006" key="4">
    <source>
        <dbReference type="Google" id="ProtNLM"/>
    </source>
</evidence>
<dbReference type="InterPro" id="IPR015943">
    <property type="entry name" value="WD40/YVTN_repeat-like_dom_sf"/>
</dbReference>